<dbReference type="EMBL" id="LR797433">
    <property type="protein sequence ID" value="CAB4215782.1"/>
    <property type="molecule type" value="Genomic_DNA"/>
</dbReference>
<name>A0A6J7XFD8_9CAUD</name>
<gene>
    <name evidence="1" type="ORF">UFOVP1109_19</name>
    <name evidence="2" type="ORF">UFOVP1473_2</name>
    <name evidence="3" type="ORF">UFOVP1560_10</name>
</gene>
<evidence type="ECO:0000313" key="2">
    <source>
        <dbReference type="EMBL" id="CAB4215782.1"/>
    </source>
</evidence>
<dbReference type="EMBL" id="LR798410">
    <property type="protein sequence ID" value="CAB5229781.1"/>
    <property type="molecule type" value="Genomic_DNA"/>
</dbReference>
<organism evidence="3">
    <name type="scientific">uncultured Caudovirales phage</name>
    <dbReference type="NCBI Taxonomy" id="2100421"/>
    <lineage>
        <taxon>Viruses</taxon>
        <taxon>Duplodnaviria</taxon>
        <taxon>Heunggongvirae</taxon>
        <taxon>Uroviricota</taxon>
        <taxon>Caudoviricetes</taxon>
        <taxon>Peduoviridae</taxon>
        <taxon>Maltschvirus</taxon>
        <taxon>Maltschvirus maltsch</taxon>
    </lineage>
</organism>
<dbReference type="EMBL" id="LR797056">
    <property type="protein sequence ID" value="CAB4183960.1"/>
    <property type="molecule type" value="Genomic_DNA"/>
</dbReference>
<sequence length="129" mass="14480">MTQQLPDSWIDRIFARLQGVYGRDFTGNFSTGLVDGVDLGIENTKQVWAEELACFATAPMAIKYALEHLPTRSPNAIQFREACRVAPIVDASLKITQKLSPEESVAQRLRVKTLLNNLKSEMQSKREAK</sequence>
<accession>A0A6J7XFD8</accession>
<protein>
    <submittedName>
        <fullName evidence="3">Uncharacterized protein</fullName>
    </submittedName>
</protein>
<reference evidence="3" key="1">
    <citation type="submission" date="2020-05" db="EMBL/GenBank/DDBJ databases">
        <authorList>
            <person name="Chiriac C."/>
            <person name="Salcher M."/>
            <person name="Ghai R."/>
            <person name="Kavagutti S V."/>
        </authorList>
    </citation>
    <scope>NUCLEOTIDE SEQUENCE</scope>
</reference>
<evidence type="ECO:0000313" key="1">
    <source>
        <dbReference type="EMBL" id="CAB4183960.1"/>
    </source>
</evidence>
<proteinExistence type="predicted"/>
<evidence type="ECO:0000313" key="3">
    <source>
        <dbReference type="EMBL" id="CAB5229781.1"/>
    </source>
</evidence>